<dbReference type="GO" id="GO:0030687">
    <property type="term" value="C:preribosome, large subunit precursor"/>
    <property type="evidence" value="ECO:0007669"/>
    <property type="project" value="TreeGrafter"/>
</dbReference>
<dbReference type="InParanoid" id="A0A1Y2FBN6"/>
<feature type="compositionally biased region" description="Acidic residues" evidence="2">
    <location>
        <begin position="47"/>
        <end position="84"/>
    </location>
</feature>
<evidence type="ECO:0000256" key="1">
    <source>
        <dbReference type="ARBA" id="ARBA00007462"/>
    </source>
</evidence>
<comment type="caution">
    <text evidence="3">The sequence shown here is derived from an EMBL/GenBank/DDBJ whole genome shotgun (WGS) entry which is preliminary data.</text>
</comment>
<dbReference type="InterPro" id="IPR012459">
    <property type="entry name" value="Rrp15"/>
</dbReference>
<accession>A0A1Y2FBN6</accession>
<dbReference type="PANTHER" id="PTHR13245:SF14">
    <property type="entry name" value="RRP15-LIKE PROTEIN"/>
    <property type="match status" value="1"/>
</dbReference>
<dbReference type="Pfam" id="PF07890">
    <property type="entry name" value="Rrp15p"/>
    <property type="match status" value="1"/>
</dbReference>
<evidence type="ECO:0000313" key="4">
    <source>
        <dbReference type="Proteomes" id="UP000193467"/>
    </source>
</evidence>
<feature type="compositionally biased region" description="Basic and acidic residues" evidence="2">
    <location>
        <begin position="242"/>
        <end position="265"/>
    </location>
</feature>
<dbReference type="EMBL" id="MCGR01000024">
    <property type="protein sequence ID" value="ORY80746.1"/>
    <property type="molecule type" value="Genomic_DNA"/>
</dbReference>
<evidence type="ECO:0000256" key="2">
    <source>
        <dbReference type="SAM" id="MobiDB-lite"/>
    </source>
</evidence>
<proteinExistence type="inferred from homology"/>
<dbReference type="PANTHER" id="PTHR13245">
    <property type="entry name" value="RRP15-LIKE PROTEIN"/>
    <property type="match status" value="1"/>
</dbReference>
<feature type="region of interest" description="Disordered" evidence="2">
    <location>
        <begin position="237"/>
        <end position="323"/>
    </location>
</feature>
<dbReference type="Proteomes" id="UP000193467">
    <property type="component" value="Unassembled WGS sequence"/>
</dbReference>
<name>A0A1Y2FBN6_9BASI</name>
<comment type="similarity">
    <text evidence="1">Belongs to the RRP15 family.</text>
</comment>
<feature type="compositionally biased region" description="Basic and acidic residues" evidence="2">
    <location>
        <begin position="205"/>
        <end position="216"/>
    </location>
</feature>
<dbReference type="GO" id="GO:0000460">
    <property type="term" value="P:maturation of 5.8S rRNA"/>
    <property type="evidence" value="ECO:0007669"/>
    <property type="project" value="TreeGrafter"/>
</dbReference>
<dbReference type="OrthoDB" id="20949at2759"/>
<dbReference type="AlphaFoldDB" id="A0A1Y2FBN6"/>
<protein>
    <submittedName>
        <fullName evidence="3">Rrp15p-domain-containing protein</fullName>
    </submittedName>
</protein>
<sequence length="323" mass="35128">MASAPKSILKKRPAPTGEPTASSAPSLKAVKSKGSIKVAVQAPAPVEESEEEEDESSEDESMDGSDSDEDEDDSDEDEESDDEETIRALAEGQPRPAKKLKNTTLRPTPAPTFSLALNHLLSLPPTTSSLAPKNAPPSAHTQRLERRAKNLIRETKAQHFARGHVRDVIVGWGARPPLPFSLWESKSAREFERAQRGEGPVGEGEGGKVESGAEREKRLRKLAQRGVVRLFNAIGAAQGAPEKAEREEAKKRKREEEEAEERRNAEGAGPGGKVTRRPNVLGGRGKGEACDQPFQGFLPRPHSRWNHLGEPPREGLSCRVGMS</sequence>
<reference evidence="3 4" key="1">
    <citation type="submission" date="2016-07" db="EMBL/GenBank/DDBJ databases">
        <title>Pervasive Adenine N6-methylation of Active Genes in Fungi.</title>
        <authorList>
            <consortium name="DOE Joint Genome Institute"/>
            <person name="Mondo S.J."/>
            <person name="Dannebaum R.O."/>
            <person name="Kuo R.C."/>
            <person name="Labutti K."/>
            <person name="Haridas S."/>
            <person name="Kuo A."/>
            <person name="Salamov A."/>
            <person name="Ahrendt S.R."/>
            <person name="Lipzen A."/>
            <person name="Sullivan W."/>
            <person name="Andreopoulos W.B."/>
            <person name="Clum A."/>
            <person name="Lindquist E."/>
            <person name="Daum C."/>
            <person name="Ramamoorthy G.K."/>
            <person name="Gryganskyi A."/>
            <person name="Culley D."/>
            <person name="Magnuson J.K."/>
            <person name="James T.Y."/>
            <person name="O'Malley M.A."/>
            <person name="Stajich J.E."/>
            <person name="Spatafora J.W."/>
            <person name="Visel A."/>
            <person name="Grigoriev I.V."/>
        </authorList>
    </citation>
    <scope>NUCLEOTIDE SEQUENCE [LARGE SCALE GENOMIC DNA]</scope>
    <source>
        <strain evidence="3 4">62-1032</strain>
    </source>
</reference>
<organism evidence="3 4">
    <name type="scientific">Leucosporidium creatinivorum</name>
    <dbReference type="NCBI Taxonomy" id="106004"/>
    <lineage>
        <taxon>Eukaryota</taxon>
        <taxon>Fungi</taxon>
        <taxon>Dikarya</taxon>
        <taxon>Basidiomycota</taxon>
        <taxon>Pucciniomycotina</taxon>
        <taxon>Microbotryomycetes</taxon>
        <taxon>Leucosporidiales</taxon>
        <taxon>Leucosporidium</taxon>
    </lineage>
</organism>
<evidence type="ECO:0000313" key="3">
    <source>
        <dbReference type="EMBL" id="ORY80746.1"/>
    </source>
</evidence>
<dbReference type="GO" id="GO:0000470">
    <property type="term" value="P:maturation of LSU-rRNA"/>
    <property type="evidence" value="ECO:0007669"/>
    <property type="project" value="TreeGrafter"/>
</dbReference>
<feature type="region of interest" description="Disordered" evidence="2">
    <location>
        <begin position="191"/>
        <end position="216"/>
    </location>
</feature>
<dbReference type="STRING" id="106004.A0A1Y2FBN6"/>
<feature type="region of interest" description="Disordered" evidence="2">
    <location>
        <begin position="1"/>
        <end position="111"/>
    </location>
</feature>
<gene>
    <name evidence="3" type="ORF">BCR35DRAFT_321391</name>
</gene>
<keyword evidence="4" id="KW-1185">Reference proteome</keyword>